<protein>
    <submittedName>
        <fullName evidence="2">Small primase-like Toprim domain-containing protein</fullName>
    </submittedName>
</protein>
<evidence type="ECO:0000313" key="2">
    <source>
        <dbReference type="EMBL" id="AIF09758.1"/>
    </source>
</evidence>
<dbReference type="Pfam" id="PF01751">
    <property type="entry name" value="Toprim"/>
    <property type="match status" value="1"/>
</dbReference>
<evidence type="ECO:0000259" key="1">
    <source>
        <dbReference type="PROSITE" id="PS50880"/>
    </source>
</evidence>
<dbReference type="AlphaFoldDB" id="A0A075H791"/>
<proteinExistence type="predicted"/>
<dbReference type="PANTHER" id="PTHR39964">
    <property type="entry name" value="UPF0292 PROTEIN TK1411"/>
    <property type="match status" value="1"/>
</dbReference>
<name>A0A075H791_9ARCH</name>
<dbReference type="PROSITE" id="PS50880">
    <property type="entry name" value="TOPRIM"/>
    <property type="match status" value="1"/>
</dbReference>
<feature type="domain" description="Toprim" evidence="1">
    <location>
        <begin position="28"/>
        <end position="109"/>
    </location>
</feature>
<sequence length="136" mass="15654">MNILQMNIEFNKFLLDFIDILNFECENGAVVLVEGKKDTQALSSLGFVGKTIECCNNNNMSKIERKTKSYNKLIVLFDYDAEGRRLTSKILMTLDRTSIIELKYRRNLSFASNGGIRRIEELSKLSPYVLLTENFI</sequence>
<reference evidence="2" key="1">
    <citation type="journal article" date="2014" name="Genome Biol. Evol.">
        <title>Pangenome evidence for extensive interdomain horizontal transfer affecting lineage core and shell genes in uncultured planktonic thaumarchaeota and euryarchaeota.</title>
        <authorList>
            <person name="Deschamps P."/>
            <person name="Zivanovic Y."/>
            <person name="Moreira D."/>
            <person name="Rodriguez-Valera F."/>
            <person name="Lopez-Garcia P."/>
        </authorList>
    </citation>
    <scope>NUCLEOTIDE SEQUENCE</scope>
</reference>
<dbReference type="SMART" id="SM00493">
    <property type="entry name" value="TOPRIM"/>
    <property type="match status" value="1"/>
</dbReference>
<dbReference type="EMBL" id="KF900872">
    <property type="protein sequence ID" value="AIF09758.1"/>
    <property type="molecule type" value="Genomic_DNA"/>
</dbReference>
<dbReference type="Gene3D" id="3.40.1360.10">
    <property type="match status" value="1"/>
</dbReference>
<dbReference type="SUPFAM" id="SSF110455">
    <property type="entry name" value="Toprim domain"/>
    <property type="match status" value="1"/>
</dbReference>
<dbReference type="PANTHER" id="PTHR39964:SF2">
    <property type="entry name" value="UPF0292 PROTEIN MJ1624"/>
    <property type="match status" value="1"/>
</dbReference>
<accession>A0A075H791</accession>
<organism evidence="2">
    <name type="scientific">uncultured marine thaumarchaeote KM3_40_F03</name>
    <dbReference type="NCBI Taxonomy" id="1456143"/>
    <lineage>
        <taxon>Archaea</taxon>
        <taxon>Nitrososphaerota</taxon>
        <taxon>environmental samples</taxon>
    </lineage>
</organism>
<dbReference type="InterPro" id="IPR006171">
    <property type="entry name" value="TOPRIM_dom"/>
</dbReference>